<feature type="domain" description="Signal transduction histidine kinase subgroup 3 dimerisation and phosphoacceptor" evidence="11">
    <location>
        <begin position="210"/>
        <end position="275"/>
    </location>
</feature>
<dbReference type="Gene3D" id="1.20.5.1930">
    <property type="match status" value="1"/>
</dbReference>
<keyword evidence="7" id="KW-0067">ATP-binding</keyword>
<reference evidence="12 13" key="1">
    <citation type="submission" date="2018-06" db="EMBL/GenBank/DDBJ databases">
        <title>Phytoactinopolyspora halophila sp. nov., a novel halophilic actinomycete isolated from a saline soil in China.</title>
        <authorList>
            <person name="Tang S.-K."/>
        </authorList>
    </citation>
    <scope>NUCLEOTIDE SEQUENCE [LARGE SCALE GENOMIC DNA]</scope>
    <source>
        <strain evidence="12 13">YIM 96934</strain>
    </source>
</reference>
<evidence type="ECO:0000256" key="6">
    <source>
        <dbReference type="ARBA" id="ARBA00022777"/>
    </source>
</evidence>
<evidence type="ECO:0000256" key="8">
    <source>
        <dbReference type="ARBA" id="ARBA00023012"/>
    </source>
</evidence>
<feature type="transmembrane region" description="Helical" evidence="10">
    <location>
        <begin position="107"/>
        <end position="134"/>
    </location>
</feature>
<dbReference type="AlphaFoldDB" id="A0A329QPF6"/>
<dbReference type="Pfam" id="PF07730">
    <property type="entry name" value="HisKA_3"/>
    <property type="match status" value="1"/>
</dbReference>
<keyword evidence="3" id="KW-0597">Phosphoprotein</keyword>
<dbReference type="InterPro" id="IPR011712">
    <property type="entry name" value="Sig_transdc_His_kin_sub3_dim/P"/>
</dbReference>
<feature type="compositionally biased region" description="Basic and acidic residues" evidence="9">
    <location>
        <begin position="279"/>
        <end position="304"/>
    </location>
</feature>
<dbReference type="RefSeq" id="WP_112258414.1">
    <property type="nucleotide sequence ID" value="NZ_QMIG01000009.1"/>
</dbReference>
<comment type="catalytic activity">
    <reaction evidence="1">
        <text>ATP + protein L-histidine = ADP + protein N-phospho-L-histidine.</text>
        <dbReference type="EC" id="2.7.13.3"/>
    </reaction>
</comment>
<evidence type="ECO:0000256" key="1">
    <source>
        <dbReference type="ARBA" id="ARBA00000085"/>
    </source>
</evidence>
<dbReference type="Proteomes" id="UP000250462">
    <property type="component" value="Unassembled WGS sequence"/>
</dbReference>
<gene>
    <name evidence="12" type="ORF">DPM12_10845</name>
</gene>
<evidence type="ECO:0000256" key="2">
    <source>
        <dbReference type="ARBA" id="ARBA00012438"/>
    </source>
</evidence>
<dbReference type="GO" id="GO:0005524">
    <property type="term" value="F:ATP binding"/>
    <property type="evidence" value="ECO:0007669"/>
    <property type="project" value="UniProtKB-KW"/>
</dbReference>
<evidence type="ECO:0000256" key="7">
    <source>
        <dbReference type="ARBA" id="ARBA00022840"/>
    </source>
</evidence>
<dbReference type="SUPFAM" id="SSF55874">
    <property type="entry name" value="ATPase domain of HSP90 chaperone/DNA topoisomerase II/histidine kinase"/>
    <property type="match status" value="1"/>
</dbReference>
<evidence type="ECO:0000256" key="10">
    <source>
        <dbReference type="SAM" id="Phobius"/>
    </source>
</evidence>
<dbReference type="PANTHER" id="PTHR24421:SF10">
    <property type="entry name" value="NITRATE_NITRITE SENSOR PROTEIN NARQ"/>
    <property type="match status" value="1"/>
</dbReference>
<dbReference type="GO" id="GO:0046983">
    <property type="term" value="F:protein dimerization activity"/>
    <property type="evidence" value="ECO:0007669"/>
    <property type="project" value="InterPro"/>
</dbReference>
<evidence type="ECO:0000256" key="9">
    <source>
        <dbReference type="SAM" id="MobiDB-lite"/>
    </source>
</evidence>
<keyword evidence="6 12" id="KW-0418">Kinase</keyword>
<dbReference type="InterPro" id="IPR036890">
    <property type="entry name" value="HATPase_C_sf"/>
</dbReference>
<dbReference type="PANTHER" id="PTHR24421">
    <property type="entry name" value="NITRATE/NITRITE SENSOR PROTEIN NARX-RELATED"/>
    <property type="match status" value="1"/>
</dbReference>
<keyword evidence="5" id="KW-0547">Nucleotide-binding</keyword>
<dbReference type="CDD" id="cd16917">
    <property type="entry name" value="HATPase_UhpB-NarQ-NarX-like"/>
    <property type="match status" value="1"/>
</dbReference>
<dbReference type="Gene3D" id="3.30.565.10">
    <property type="entry name" value="Histidine kinase-like ATPase, C-terminal domain"/>
    <property type="match status" value="1"/>
</dbReference>
<keyword evidence="13" id="KW-1185">Reference proteome</keyword>
<keyword evidence="10" id="KW-0812">Transmembrane</keyword>
<feature type="transmembrane region" description="Helical" evidence="10">
    <location>
        <begin position="20"/>
        <end position="44"/>
    </location>
</feature>
<keyword evidence="10" id="KW-1133">Transmembrane helix</keyword>
<keyword evidence="8" id="KW-0902">Two-component regulatory system</keyword>
<comment type="caution">
    <text evidence="12">The sequence shown here is derived from an EMBL/GenBank/DDBJ whole genome shotgun (WGS) entry which is preliminary data.</text>
</comment>
<evidence type="ECO:0000256" key="3">
    <source>
        <dbReference type="ARBA" id="ARBA00022553"/>
    </source>
</evidence>
<evidence type="ECO:0000259" key="11">
    <source>
        <dbReference type="Pfam" id="PF07730"/>
    </source>
</evidence>
<dbReference type="EC" id="2.7.13.3" evidence="2"/>
<feature type="region of interest" description="Disordered" evidence="9">
    <location>
        <begin position="279"/>
        <end position="306"/>
    </location>
</feature>
<dbReference type="OrthoDB" id="227596at2"/>
<dbReference type="EMBL" id="QMIG01000009">
    <property type="protein sequence ID" value="RAW14220.1"/>
    <property type="molecule type" value="Genomic_DNA"/>
</dbReference>
<keyword evidence="10" id="KW-0472">Membrane</keyword>
<accession>A0A329QPF6</accession>
<feature type="transmembrane region" description="Helical" evidence="10">
    <location>
        <begin position="50"/>
        <end position="70"/>
    </location>
</feature>
<proteinExistence type="predicted"/>
<protein>
    <recommendedName>
        <fullName evidence="2">histidine kinase</fullName>
        <ecNumber evidence="2">2.7.13.3</ecNumber>
    </recommendedName>
</protein>
<organism evidence="12 13">
    <name type="scientific">Phytoactinopolyspora halophila</name>
    <dbReference type="NCBI Taxonomy" id="1981511"/>
    <lineage>
        <taxon>Bacteria</taxon>
        <taxon>Bacillati</taxon>
        <taxon>Actinomycetota</taxon>
        <taxon>Actinomycetes</taxon>
        <taxon>Jiangellales</taxon>
        <taxon>Jiangellaceae</taxon>
        <taxon>Phytoactinopolyspora</taxon>
    </lineage>
</organism>
<evidence type="ECO:0000256" key="5">
    <source>
        <dbReference type="ARBA" id="ARBA00022741"/>
    </source>
</evidence>
<dbReference type="GO" id="GO:0000155">
    <property type="term" value="F:phosphorelay sensor kinase activity"/>
    <property type="evidence" value="ECO:0007669"/>
    <property type="project" value="InterPro"/>
</dbReference>
<dbReference type="GO" id="GO:0016020">
    <property type="term" value="C:membrane"/>
    <property type="evidence" value="ECO:0007669"/>
    <property type="project" value="InterPro"/>
</dbReference>
<dbReference type="InterPro" id="IPR050482">
    <property type="entry name" value="Sensor_HK_TwoCompSys"/>
</dbReference>
<evidence type="ECO:0000313" key="13">
    <source>
        <dbReference type="Proteomes" id="UP000250462"/>
    </source>
</evidence>
<evidence type="ECO:0000256" key="4">
    <source>
        <dbReference type="ARBA" id="ARBA00022679"/>
    </source>
</evidence>
<sequence>MILRYVWAPLVSKSTFRRGIHLLLGGVILIPYLLLAFGFAQMYADPDVPVVPISVLVAVTVAIVAVPPFLPVMRGLEISAAQSLLDVGLPEPARHPSWDARLRGATWYVLHLLGGGAAMGTLLYCVPAAVVSIIRGLGAEDQLPADASVPPFGGVHGPASVALGALMLLLVAYVVAGIGGALARVAPFLLGPSPAERIAALEDETRRLAERNRLARELHDSVGHALTVSTMQAAAARQVLRSDPDTAEQALTAIEEASRSAAEDLDHVLGLLRDDRTADERAADERANRRVDREPEHSGSRGRDPVYGLDELENLVEDVRAAGMEVDAELDFEGRMVPAITSREAYRLVQEGLTNAVRHAAAPSVVVRVRGDHTGVTIELSNPLRPAESATGGAETDGRGLRGMRERVSMLGGAFSAGPAEDGVWRVRIWLPGRKTPGSRASARGRE</sequence>
<feature type="transmembrane region" description="Helical" evidence="10">
    <location>
        <begin position="161"/>
        <end position="183"/>
    </location>
</feature>
<name>A0A329QPF6_9ACTN</name>
<keyword evidence="4" id="KW-0808">Transferase</keyword>
<evidence type="ECO:0000313" key="12">
    <source>
        <dbReference type="EMBL" id="RAW14220.1"/>
    </source>
</evidence>